<organism evidence="2 3">
    <name type="scientific">Glutamicibacter arilaitensis</name>
    <dbReference type="NCBI Taxonomy" id="256701"/>
    <lineage>
        <taxon>Bacteria</taxon>
        <taxon>Bacillati</taxon>
        <taxon>Actinomycetota</taxon>
        <taxon>Actinomycetes</taxon>
        <taxon>Micrococcales</taxon>
        <taxon>Micrococcaceae</taxon>
        <taxon>Glutamicibacter</taxon>
    </lineage>
</organism>
<proteinExistence type="predicted"/>
<dbReference type="Proteomes" id="UP000235739">
    <property type="component" value="Unassembled WGS sequence"/>
</dbReference>
<keyword evidence="1" id="KW-1133">Transmembrane helix</keyword>
<dbReference type="RefSeq" id="WP_102598115.1">
    <property type="nucleotide sequence ID" value="NZ_JBQDJG010000011.1"/>
</dbReference>
<dbReference type="AlphaFoldDB" id="A0A2N7S681"/>
<evidence type="ECO:0000313" key="2">
    <source>
        <dbReference type="EMBL" id="PMQ21634.1"/>
    </source>
</evidence>
<comment type="caution">
    <text evidence="2">The sequence shown here is derived from an EMBL/GenBank/DDBJ whole genome shotgun (WGS) entry which is preliminary data.</text>
</comment>
<dbReference type="EMBL" id="PNQX01000001">
    <property type="protein sequence ID" value="PMQ21634.1"/>
    <property type="molecule type" value="Genomic_DNA"/>
</dbReference>
<feature type="transmembrane region" description="Helical" evidence="1">
    <location>
        <begin position="12"/>
        <end position="31"/>
    </location>
</feature>
<sequence length="110" mass="12070">MKKRESSSKAARSGLMSIGAAIAIYVLLIFWTPAGPWAGALHWVLGSVAAFCMYRGVFLQGKADGMRVRTKDRSTMFALGYRLGLLESSGIHRAQRVEVDGETIYEGDKE</sequence>
<feature type="transmembrane region" description="Helical" evidence="1">
    <location>
        <begin position="37"/>
        <end position="57"/>
    </location>
</feature>
<gene>
    <name evidence="2" type="ORF">CIK84_08920</name>
</gene>
<keyword evidence="1" id="KW-0812">Transmembrane</keyword>
<protein>
    <submittedName>
        <fullName evidence="2">Uncharacterized protein</fullName>
    </submittedName>
</protein>
<reference evidence="2 3" key="1">
    <citation type="journal article" date="2017" name="Elife">
        <title>Extensive horizontal gene transfer in cheese-associated bacteria.</title>
        <authorList>
            <person name="Bonham K.S."/>
            <person name="Wolfe B.E."/>
            <person name="Dutton R.J."/>
        </authorList>
    </citation>
    <scope>NUCLEOTIDE SEQUENCE [LARGE SCALE GENOMIC DNA]</scope>
    <source>
        <strain evidence="2 3">JB182</strain>
    </source>
</reference>
<keyword evidence="1" id="KW-0472">Membrane</keyword>
<name>A0A2N7S681_9MICC</name>
<evidence type="ECO:0000313" key="3">
    <source>
        <dbReference type="Proteomes" id="UP000235739"/>
    </source>
</evidence>
<accession>A0A2N7S681</accession>
<evidence type="ECO:0000256" key="1">
    <source>
        <dbReference type="SAM" id="Phobius"/>
    </source>
</evidence>